<keyword evidence="1" id="KW-0472">Membrane</keyword>
<evidence type="ECO:0000256" key="1">
    <source>
        <dbReference type="SAM" id="Phobius"/>
    </source>
</evidence>
<dbReference type="InterPro" id="IPR012171">
    <property type="entry name" value="Fatty_acid_desaturase"/>
</dbReference>
<dbReference type="PANTHER" id="PTHR19353:SF73">
    <property type="entry name" value="FATTY ACID DESATURASE"/>
    <property type="match status" value="1"/>
</dbReference>
<dbReference type="AlphaFoldDB" id="A0A165HH21"/>
<dbReference type="OrthoDB" id="9769653at2"/>
<name>A0A165HH21_9BACL</name>
<dbReference type="InterPro" id="IPR005804">
    <property type="entry name" value="FA_desaturase_dom"/>
</dbReference>
<dbReference type="RefSeq" id="WP_063178016.1">
    <property type="nucleotide sequence ID" value="NZ_LQNT01000001.1"/>
</dbReference>
<feature type="transmembrane region" description="Helical" evidence="1">
    <location>
        <begin position="152"/>
        <end position="170"/>
    </location>
</feature>
<proteinExistence type="predicted"/>
<evidence type="ECO:0000313" key="4">
    <source>
        <dbReference type="Proteomes" id="UP000076490"/>
    </source>
</evidence>
<dbReference type="EMBL" id="LQNT01000001">
    <property type="protein sequence ID" value="KZE39928.1"/>
    <property type="molecule type" value="Genomic_DNA"/>
</dbReference>
<keyword evidence="1" id="KW-1133">Transmembrane helix</keyword>
<dbReference type="Proteomes" id="UP000076490">
    <property type="component" value="Unassembled WGS sequence"/>
</dbReference>
<reference evidence="3 4" key="1">
    <citation type="submission" date="2016-01" db="EMBL/GenBank/DDBJ databases">
        <title>Whole genome sequencing of Bhargavaea cecembensis T14.</title>
        <authorList>
            <person name="Hong K.W."/>
        </authorList>
    </citation>
    <scope>NUCLEOTIDE SEQUENCE [LARGE SCALE GENOMIC DNA]</scope>
    <source>
        <strain evidence="3 4">T14</strain>
    </source>
</reference>
<evidence type="ECO:0000313" key="3">
    <source>
        <dbReference type="EMBL" id="KZE39928.1"/>
    </source>
</evidence>
<feature type="domain" description="Fatty acid desaturase" evidence="2">
    <location>
        <begin position="50"/>
        <end position="294"/>
    </location>
</feature>
<organism evidence="3 4">
    <name type="scientific">Bhargavaea cecembensis</name>
    <dbReference type="NCBI Taxonomy" id="394098"/>
    <lineage>
        <taxon>Bacteria</taxon>
        <taxon>Bacillati</taxon>
        <taxon>Bacillota</taxon>
        <taxon>Bacilli</taxon>
        <taxon>Bacillales</taxon>
        <taxon>Caryophanaceae</taxon>
        <taxon>Bhargavaea</taxon>
    </lineage>
</organism>
<dbReference type="GO" id="GO:0006629">
    <property type="term" value="P:lipid metabolic process"/>
    <property type="evidence" value="ECO:0007669"/>
    <property type="project" value="InterPro"/>
</dbReference>
<keyword evidence="1" id="KW-0812">Transmembrane</keyword>
<accession>A0A165HH21</accession>
<dbReference type="Pfam" id="PF00487">
    <property type="entry name" value="FA_desaturase"/>
    <property type="match status" value="1"/>
</dbReference>
<dbReference type="GO" id="GO:0016020">
    <property type="term" value="C:membrane"/>
    <property type="evidence" value="ECO:0007669"/>
    <property type="project" value="TreeGrafter"/>
</dbReference>
<feature type="transmembrane region" description="Helical" evidence="1">
    <location>
        <begin position="50"/>
        <end position="71"/>
    </location>
</feature>
<dbReference type="CDD" id="cd03507">
    <property type="entry name" value="Delta12-FADS-like"/>
    <property type="match status" value="1"/>
</dbReference>
<dbReference type="GO" id="GO:0016717">
    <property type="term" value="F:oxidoreductase activity, acting on paired donors, with oxidation of a pair of donors resulting in the reduction of molecular oxygen to two molecules of water"/>
    <property type="evidence" value="ECO:0007669"/>
    <property type="project" value="TreeGrafter"/>
</dbReference>
<feature type="transmembrane region" description="Helical" evidence="1">
    <location>
        <begin position="182"/>
        <end position="200"/>
    </location>
</feature>
<comment type="caution">
    <text evidence="3">The sequence shown here is derived from an EMBL/GenBank/DDBJ whole genome shotgun (WGS) entry which is preliminary data.</text>
</comment>
<sequence>MSREKTIQLRKSVKPFETTDKKASVIQILNTIPPFFILWALAYMSLSVSVWLTVGLSVIAAGFLVRTFIIFHDCTHGSFFKNKKANDTLGTITGIMTLFPYEKWKREHSIHHATSGNLDKRGTGDIWVMTVEEYRAATPLQRLGYRLYRNPIVMFGFGPLYLFLISGRFNRKDAKPKERRNTWFINVAVIVIYTVTALLVGWKAFLLIHGTIMFVGGMLGIWLFYVQHQFEDSYFEDESEWDYVKAAVDGSSYYKLPLVLQWVTGNIGYHHVHHLAPRVPNYKLEEAHESVEPLQKATTITLKTSLESLRFKLFDEANKRFITFRELKTAAPARTRSALGEAIRQPKPDARKS</sequence>
<evidence type="ECO:0000259" key="2">
    <source>
        <dbReference type="Pfam" id="PF00487"/>
    </source>
</evidence>
<dbReference type="PANTHER" id="PTHR19353">
    <property type="entry name" value="FATTY ACID DESATURASE 2"/>
    <property type="match status" value="1"/>
</dbReference>
<feature type="transmembrane region" description="Helical" evidence="1">
    <location>
        <begin position="206"/>
        <end position="226"/>
    </location>
</feature>
<gene>
    <name evidence="3" type="ORF">AV656_01215</name>
</gene>
<protein>
    <submittedName>
        <fullName evidence="3">Fatty acid desaturase</fullName>
    </submittedName>
</protein>